<feature type="compositionally biased region" description="Polar residues" evidence="1">
    <location>
        <begin position="36"/>
        <end position="51"/>
    </location>
</feature>
<feature type="compositionally biased region" description="Pro residues" evidence="1">
    <location>
        <begin position="20"/>
        <end position="33"/>
    </location>
</feature>
<evidence type="ECO:0000313" key="4">
    <source>
        <dbReference type="Proteomes" id="UP000799302"/>
    </source>
</evidence>
<dbReference type="InterPro" id="IPR002931">
    <property type="entry name" value="Transglutaminase-like"/>
</dbReference>
<feature type="domain" description="Transglutaminase-like" evidence="2">
    <location>
        <begin position="326"/>
        <end position="399"/>
    </location>
</feature>
<dbReference type="SUPFAM" id="SSF54001">
    <property type="entry name" value="Cysteine proteinases"/>
    <property type="match status" value="1"/>
</dbReference>
<evidence type="ECO:0000313" key="3">
    <source>
        <dbReference type="EMBL" id="KAF2670208.1"/>
    </source>
</evidence>
<dbReference type="PANTHER" id="PTHR46333">
    <property type="entry name" value="CYTOKINESIS PROTEIN 3"/>
    <property type="match status" value="1"/>
</dbReference>
<feature type="compositionally biased region" description="Polar residues" evidence="1">
    <location>
        <begin position="171"/>
        <end position="188"/>
    </location>
</feature>
<dbReference type="OrthoDB" id="6129702at2759"/>
<sequence>MSPPPSYEENVPIQPARNPKGPPPPLPSRPPRPSGTAPSSVASYSNVNSPRISLHPPPTPSSVYGSDVGEDRPQLPPRRPSAASTEGSPALPPRRPSRPGSTVSRPSSTFHQRRSSIESNASVFSATSGVSTASKRRVLAPDYDPSSLPPLPVRRPTEPVEETPRLPLRPTISSPNVPLQQEYGNGQSQPPPLPGRPRLPGRPNAQSARSDTASPPPVPLSSRPNLAGLQASKPKATANGNGNRGDAHNSCLICRDFSAPDNHAAQYPRQSLRSHDIGWLANELCAPFPSVTDKARAIFTWLHHNISYNTQAFFSNNVRGSTPASTLQTGLAVCEGYAALFAALAVAAGVEAIMVTGHGKGIGYDSPSRNNIPPANPTGHAWNAFRLDTGEWKLTDPCWGAGHIRSGTQAYNKSFNAMRFTQSNEDFGIDHFPDKPGYFFRADGRSLTWAEYILSDVDMPKTMGSWESEGWRRLSIEPQAKVLRPGGNDTIRFAFTDVCAHWDNERIGPGKRYLPFLEYQGRGDSKKEQKPFNQDGFNYWLDIPRSELGRPGQEVKIIYMSETDGKDARGLTKEAYERWMAAPVGKSWAWSIICAWKLV</sequence>
<dbReference type="PANTHER" id="PTHR46333:SF5">
    <property type="entry name" value="TRANSGLUTAMINASE-LIKE DOMAIN-CONTAINING PROTEIN"/>
    <property type="match status" value="1"/>
</dbReference>
<dbReference type="SMART" id="SM00460">
    <property type="entry name" value="TGc"/>
    <property type="match status" value="1"/>
</dbReference>
<reference evidence="3" key="1">
    <citation type="journal article" date="2020" name="Stud. Mycol.">
        <title>101 Dothideomycetes genomes: a test case for predicting lifestyles and emergence of pathogens.</title>
        <authorList>
            <person name="Haridas S."/>
            <person name="Albert R."/>
            <person name="Binder M."/>
            <person name="Bloem J."/>
            <person name="Labutti K."/>
            <person name="Salamov A."/>
            <person name="Andreopoulos B."/>
            <person name="Baker S."/>
            <person name="Barry K."/>
            <person name="Bills G."/>
            <person name="Bluhm B."/>
            <person name="Cannon C."/>
            <person name="Castanera R."/>
            <person name="Culley D."/>
            <person name="Daum C."/>
            <person name="Ezra D."/>
            <person name="Gonzalez J."/>
            <person name="Henrissat B."/>
            <person name="Kuo A."/>
            <person name="Liang C."/>
            <person name="Lipzen A."/>
            <person name="Lutzoni F."/>
            <person name="Magnuson J."/>
            <person name="Mondo S."/>
            <person name="Nolan M."/>
            <person name="Ohm R."/>
            <person name="Pangilinan J."/>
            <person name="Park H.-J."/>
            <person name="Ramirez L."/>
            <person name="Alfaro M."/>
            <person name="Sun H."/>
            <person name="Tritt A."/>
            <person name="Yoshinaga Y."/>
            <person name="Zwiers L.-H."/>
            <person name="Turgeon B."/>
            <person name="Goodwin S."/>
            <person name="Spatafora J."/>
            <person name="Crous P."/>
            <person name="Grigoriev I."/>
        </authorList>
    </citation>
    <scope>NUCLEOTIDE SEQUENCE</scope>
    <source>
        <strain evidence="3">CBS 115976</strain>
    </source>
</reference>
<feature type="compositionally biased region" description="Polar residues" evidence="1">
    <location>
        <begin position="117"/>
        <end position="133"/>
    </location>
</feature>
<gene>
    <name evidence="3" type="ORF">BT63DRAFT_372242</name>
</gene>
<dbReference type="Gene3D" id="3.10.620.30">
    <property type="match status" value="1"/>
</dbReference>
<feature type="compositionally biased region" description="Polar residues" evidence="1">
    <location>
        <begin position="204"/>
        <end position="213"/>
    </location>
</feature>
<dbReference type="AlphaFoldDB" id="A0A6A6UGJ7"/>
<evidence type="ECO:0000256" key="1">
    <source>
        <dbReference type="SAM" id="MobiDB-lite"/>
    </source>
</evidence>
<dbReference type="GO" id="GO:0005737">
    <property type="term" value="C:cytoplasm"/>
    <property type="evidence" value="ECO:0007669"/>
    <property type="project" value="TreeGrafter"/>
</dbReference>
<dbReference type="Pfam" id="PF01841">
    <property type="entry name" value="Transglut_core"/>
    <property type="match status" value="1"/>
</dbReference>
<dbReference type="InterPro" id="IPR038765">
    <property type="entry name" value="Papain-like_cys_pep_sf"/>
</dbReference>
<dbReference type="Proteomes" id="UP000799302">
    <property type="component" value="Unassembled WGS sequence"/>
</dbReference>
<accession>A0A6A6UGJ7</accession>
<evidence type="ECO:0000259" key="2">
    <source>
        <dbReference type="SMART" id="SM00460"/>
    </source>
</evidence>
<proteinExistence type="predicted"/>
<keyword evidence="4" id="KW-1185">Reference proteome</keyword>
<dbReference type="InterPro" id="IPR052557">
    <property type="entry name" value="CAP/Cytokinesis_protein"/>
</dbReference>
<feature type="region of interest" description="Disordered" evidence="1">
    <location>
        <begin position="1"/>
        <end position="245"/>
    </location>
</feature>
<name>A0A6A6UGJ7_9PEZI</name>
<dbReference type="EMBL" id="MU004234">
    <property type="protein sequence ID" value="KAF2670208.1"/>
    <property type="molecule type" value="Genomic_DNA"/>
</dbReference>
<feature type="compositionally biased region" description="Basic and acidic residues" evidence="1">
    <location>
        <begin position="155"/>
        <end position="164"/>
    </location>
</feature>
<protein>
    <recommendedName>
        <fullName evidence="2">Transglutaminase-like domain-containing protein</fullName>
    </recommendedName>
</protein>
<feature type="compositionally biased region" description="Low complexity" evidence="1">
    <location>
        <begin position="98"/>
        <end position="108"/>
    </location>
</feature>
<organism evidence="3 4">
    <name type="scientific">Microthyrium microscopicum</name>
    <dbReference type="NCBI Taxonomy" id="703497"/>
    <lineage>
        <taxon>Eukaryota</taxon>
        <taxon>Fungi</taxon>
        <taxon>Dikarya</taxon>
        <taxon>Ascomycota</taxon>
        <taxon>Pezizomycotina</taxon>
        <taxon>Dothideomycetes</taxon>
        <taxon>Dothideomycetes incertae sedis</taxon>
        <taxon>Microthyriales</taxon>
        <taxon>Microthyriaceae</taxon>
        <taxon>Microthyrium</taxon>
    </lineage>
</organism>